<gene>
    <name evidence="10" type="ORF">AVDCRST_MAG56-5191</name>
</gene>
<feature type="transmembrane region" description="Helical" evidence="8">
    <location>
        <begin position="362"/>
        <end position="388"/>
    </location>
</feature>
<sequence length="671" mass="76067">MKLLTKVTLFIVVVFAIYTRYMAVHVGLPYIHHWDEPFISTSALNIIKTGDINPKYSEICYGGFLRYSCVAIDYVHYLLLKIDPKNGLNDPAQIKTSLEGDFRLVSHPSFYLWNRLFVAAMSIAGFVVVFWIGKLYKDPLTGLVAALLLSGCYYYFDHALYATVDIPMCVWVLVTLWMALRFHRNKQFRFLALSLAGSGMALATKLSGGLALIIPFTAFLLNLRRLLDYKPRVIALLLLSWAVLPFAVLLAWNPNVITDTENYLAWNKWIIEVYKTGGGHFSKEPGWEHLSFQLTTIRDTLTSPVFWLAPVGLFLSCIRVEHAASRRRLAFHANAATLIVFIFPVVYLTYMTQQRVAYHRNFIVMYPFFSLAAAYVVSHVVDTALALFAKQPKNWQPTAGSAFVLLAVVTFQWNHYRHIEFEAYKLYHVKESRTQALDRVKQLVANEGGKGIVGIAKELKVSEADLLNLGLPYRLFAHKDLETARAQSTFLVVGRYRSLNTALHAQDDSLNRLSHSVVQTISGTTIYRDNSLEASQTPHINPQVDILRGASYQIASKQPAQVYESSAGIVMARNAKIFMRRFQFIKGKYTVRIKASGTPMAGIYPHLRVMLGSQELASYYLVPGNQEKRINFSIRNALLDRAVYIEYDNDAVSATEDRNAYIENISVIQYL</sequence>
<dbReference type="GO" id="GO:0016763">
    <property type="term" value="F:pentosyltransferase activity"/>
    <property type="evidence" value="ECO:0007669"/>
    <property type="project" value="TreeGrafter"/>
</dbReference>
<accession>A0A6J4K822</accession>
<evidence type="ECO:0000256" key="4">
    <source>
        <dbReference type="ARBA" id="ARBA00022679"/>
    </source>
</evidence>
<organism evidence="10">
    <name type="scientific">uncultured Cytophagales bacterium</name>
    <dbReference type="NCBI Taxonomy" id="158755"/>
    <lineage>
        <taxon>Bacteria</taxon>
        <taxon>Pseudomonadati</taxon>
        <taxon>Bacteroidota</taxon>
        <taxon>Sphingobacteriia</taxon>
        <taxon>Sphingobacteriales</taxon>
        <taxon>environmental samples</taxon>
    </lineage>
</organism>
<feature type="domain" description="Glycosyltransferase RgtA/B/C/D-like" evidence="9">
    <location>
        <begin position="115"/>
        <end position="252"/>
    </location>
</feature>
<reference evidence="10" key="1">
    <citation type="submission" date="2020-02" db="EMBL/GenBank/DDBJ databases">
        <authorList>
            <person name="Meier V. D."/>
        </authorList>
    </citation>
    <scope>NUCLEOTIDE SEQUENCE</scope>
    <source>
        <strain evidence="10">AVDCRST_MAG56</strain>
    </source>
</reference>
<feature type="transmembrane region" description="Helical" evidence="8">
    <location>
        <begin position="192"/>
        <end position="221"/>
    </location>
</feature>
<dbReference type="GO" id="GO:0009103">
    <property type="term" value="P:lipopolysaccharide biosynthetic process"/>
    <property type="evidence" value="ECO:0007669"/>
    <property type="project" value="UniProtKB-ARBA"/>
</dbReference>
<dbReference type="GO" id="GO:0005886">
    <property type="term" value="C:plasma membrane"/>
    <property type="evidence" value="ECO:0007669"/>
    <property type="project" value="UniProtKB-SubCell"/>
</dbReference>
<dbReference type="InterPro" id="IPR038731">
    <property type="entry name" value="RgtA/B/C-like"/>
</dbReference>
<keyword evidence="6 8" id="KW-1133">Transmembrane helix</keyword>
<proteinExistence type="predicted"/>
<evidence type="ECO:0000256" key="8">
    <source>
        <dbReference type="SAM" id="Phobius"/>
    </source>
</evidence>
<feature type="transmembrane region" description="Helical" evidence="8">
    <location>
        <begin position="112"/>
        <end position="133"/>
    </location>
</feature>
<dbReference type="Pfam" id="PF13231">
    <property type="entry name" value="PMT_2"/>
    <property type="match status" value="1"/>
</dbReference>
<keyword evidence="4" id="KW-0808">Transferase</keyword>
<keyword evidence="3" id="KW-0328">Glycosyltransferase</keyword>
<dbReference type="InterPro" id="IPR050297">
    <property type="entry name" value="LipidA_mod_glycosyltrf_83"/>
</dbReference>
<keyword evidence="7 8" id="KW-0472">Membrane</keyword>
<feature type="transmembrane region" description="Helical" evidence="8">
    <location>
        <begin position="7"/>
        <end position="28"/>
    </location>
</feature>
<dbReference type="PANTHER" id="PTHR33908">
    <property type="entry name" value="MANNOSYLTRANSFERASE YKCB-RELATED"/>
    <property type="match status" value="1"/>
</dbReference>
<dbReference type="EMBL" id="CADCTQ010000430">
    <property type="protein sequence ID" value="CAA9298261.1"/>
    <property type="molecule type" value="Genomic_DNA"/>
</dbReference>
<feature type="transmembrane region" description="Helical" evidence="8">
    <location>
        <begin position="233"/>
        <end position="252"/>
    </location>
</feature>
<dbReference type="PANTHER" id="PTHR33908:SF11">
    <property type="entry name" value="MEMBRANE PROTEIN"/>
    <property type="match status" value="1"/>
</dbReference>
<protein>
    <recommendedName>
        <fullName evidence="9">Glycosyltransferase RgtA/B/C/D-like domain-containing protein</fullName>
    </recommendedName>
</protein>
<evidence type="ECO:0000256" key="2">
    <source>
        <dbReference type="ARBA" id="ARBA00022475"/>
    </source>
</evidence>
<evidence type="ECO:0000256" key="5">
    <source>
        <dbReference type="ARBA" id="ARBA00022692"/>
    </source>
</evidence>
<feature type="transmembrane region" description="Helical" evidence="8">
    <location>
        <begin position="329"/>
        <end position="350"/>
    </location>
</feature>
<evidence type="ECO:0000256" key="6">
    <source>
        <dbReference type="ARBA" id="ARBA00022989"/>
    </source>
</evidence>
<keyword evidence="5 8" id="KW-0812">Transmembrane</keyword>
<evidence type="ECO:0000259" key="9">
    <source>
        <dbReference type="Pfam" id="PF13231"/>
    </source>
</evidence>
<dbReference type="AlphaFoldDB" id="A0A6J4K822"/>
<evidence type="ECO:0000313" key="10">
    <source>
        <dbReference type="EMBL" id="CAA9298261.1"/>
    </source>
</evidence>
<evidence type="ECO:0000256" key="1">
    <source>
        <dbReference type="ARBA" id="ARBA00004651"/>
    </source>
</evidence>
<name>A0A6J4K822_9SPHI</name>
<feature type="transmembrane region" description="Helical" evidence="8">
    <location>
        <begin position="140"/>
        <end position="156"/>
    </location>
</feature>
<evidence type="ECO:0000256" key="7">
    <source>
        <dbReference type="ARBA" id="ARBA00023136"/>
    </source>
</evidence>
<keyword evidence="2" id="KW-1003">Cell membrane</keyword>
<comment type="subcellular location">
    <subcellularLocation>
        <location evidence="1">Cell membrane</location>
        <topology evidence="1">Multi-pass membrane protein</topology>
    </subcellularLocation>
</comment>
<feature type="transmembrane region" description="Helical" evidence="8">
    <location>
        <begin position="162"/>
        <end position="180"/>
    </location>
</feature>
<evidence type="ECO:0000256" key="3">
    <source>
        <dbReference type="ARBA" id="ARBA00022676"/>
    </source>
</evidence>